<dbReference type="CDD" id="cd01335">
    <property type="entry name" value="Radical_SAM"/>
    <property type="match status" value="1"/>
</dbReference>
<dbReference type="InterPro" id="IPR013785">
    <property type="entry name" value="Aldolase_TIM"/>
</dbReference>
<keyword evidence="8" id="KW-1185">Reference proteome</keyword>
<dbReference type="Proteomes" id="UP000811899">
    <property type="component" value="Unassembled WGS sequence"/>
</dbReference>
<dbReference type="Gene3D" id="3.20.20.70">
    <property type="entry name" value="Aldolase class I"/>
    <property type="match status" value="1"/>
</dbReference>
<comment type="caution">
    <text evidence="7">The sequence shown here is derived from an EMBL/GenBank/DDBJ whole genome shotgun (WGS) entry which is preliminary data.</text>
</comment>
<dbReference type="PROSITE" id="PS51918">
    <property type="entry name" value="RADICAL_SAM"/>
    <property type="match status" value="1"/>
</dbReference>
<dbReference type="PANTHER" id="PTHR11228">
    <property type="entry name" value="RADICAL SAM DOMAIN PROTEIN"/>
    <property type="match status" value="1"/>
</dbReference>
<evidence type="ECO:0000256" key="3">
    <source>
        <dbReference type="ARBA" id="ARBA00022723"/>
    </source>
</evidence>
<dbReference type="GO" id="GO:0051539">
    <property type="term" value="F:4 iron, 4 sulfur cluster binding"/>
    <property type="evidence" value="ECO:0007669"/>
    <property type="project" value="UniProtKB-KW"/>
</dbReference>
<evidence type="ECO:0000313" key="8">
    <source>
        <dbReference type="Proteomes" id="UP000811899"/>
    </source>
</evidence>
<gene>
    <name evidence="7" type="ORF">KI809_09565</name>
</gene>
<dbReference type="InterPro" id="IPR007197">
    <property type="entry name" value="rSAM"/>
</dbReference>
<dbReference type="RefSeq" id="WP_214171311.1">
    <property type="nucleotide sequence ID" value="NZ_JAHCVJ010000003.1"/>
</dbReference>
<accession>A0AAW4L409</accession>
<dbReference type="Pfam" id="PF04055">
    <property type="entry name" value="Radical_SAM"/>
    <property type="match status" value="1"/>
</dbReference>
<keyword evidence="5" id="KW-0411">Iron-sulfur</keyword>
<reference evidence="7 8" key="1">
    <citation type="submission" date="2021-05" db="EMBL/GenBank/DDBJ databases">
        <title>The draft genome of Geobacter pelophilus DSM 12255.</title>
        <authorList>
            <person name="Xu Z."/>
            <person name="Masuda Y."/>
            <person name="Itoh H."/>
            <person name="Senoo K."/>
        </authorList>
    </citation>
    <scope>NUCLEOTIDE SEQUENCE [LARGE SCALE GENOMIC DNA]</scope>
    <source>
        <strain evidence="7 8">DSM 12255</strain>
    </source>
</reference>
<dbReference type="InterPro" id="IPR050377">
    <property type="entry name" value="Radical_SAM_PqqE_MftC-like"/>
</dbReference>
<evidence type="ECO:0000259" key="6">
    <source>
        <dbReference type="PROSITE" id="PS51918"/>
    </source>
</evidence>
<protein>
    <submittedName>
        <fullName evidence="7">Radical SAM protein</fullName>
    </submittedName>
</protein>
<keyword evidence="2" id="KW-0949">S-adenosyl-L-methionine</keyword>
<dbReference type="PANTHER" id="PTHR11228:SF7">
    <property type="entry name" value="PQQA PEPTIDE CYCLASE"/>
    <property type="match status" value="1"/>
</dbReference>
<dbReference type="EMBL" id="JAHCVJ010000003">
    <property type="protein sequence ID" value="MBT0664545.1"/>
    <property type="molecule type" value="Genomic_DNA"/>
</dbReference>
<evidence type="ECO:0000256" key="2">
    <source>
        <dbReference type="ARBA" id="ARBA00022691"/>
    </source>
</evidence>
<comment type="cofactor">
    <cofactor evidence="1">
        <name>[4Fe-4S] cluster</name>
        <dbReference type="ChEBI" id="CHEBI:49883"/>
    </cofactor>
</comment>
<dbReference type="GO" id="GO:0003824">
    <property type="term" value="F:catalytic activity"/>
    <property type="evidence" value="ECO:0007669"/>
    <property type="project" value="InterPro"/>
</dbReference>
<dbReference type="SFLD" id="SFLDS00029">
    <property type="entry name" value="Radical_SAM"/>
    <property type="match status" value="1"/>
</dbReference>
<keyword evidence="4" id="KW-0408">Iron</keyword>
<sequence>MPNNRGNLTKALTSRGVLWLGQTCNQRCEFCYFVDRVKSDDHPEKPFMGLDKAKSICRTLVDFYGNTAVDIQGGEPTIYPSIFELVSYCREIGLAPTLITNALLLENYTACERFKVAGVQDFLVSIQGIGDIHDRLVGVPGAHQRQLSALQNMRQLSIPFRFNTVMTKSAIAQFPAIARLTVETGARTVNFITFNPFGDQAEKGKRGVENVPRYSEVKPYLQAALDILAQAGIEANVRYFPLCILDEQYRASVYNFQQLSYDPCEWDFASWGWTGLGSQRTKEGPLTPPVQPSTNRLMYRCKTIIKRLAANPVFGPLLYSTYKLFTSPPAGRDVKERRYREIARLHAQEHCHYVYGADCMKCNLKDICDGLHGDYAGVFGTTEVRPVTEGRSIHDPCHYIRHQKKVEHIMAENRGCSNFG</sequence>
<keyword evidence="3" id="KW-0479">Metal-binding</keyword>
<proteinExistence type="predicted"/>
<name>A0AAW4L409_9BACT</name>
<organism evidence="7 8">
    <name type="scientific">Geoanaerobacter pelophilus</name>
    <dbReference type="NCBI Taxonomy" id="60036"/>
    <lineage>
        <taxon>Bacteria</taxon>
        <taxon>Pseudomonadati</taxon>
        <taxon>Thermodesulfobacteriota</taxon>
        <taxon>Desulfuromonadia</taxon>
        <taxon>Geobacterales</taxon>
        <taxon>Geobacteraceae</taxon>
        <taxon>Geoanaerobacter</taxon>
    </lineage>
</organism>
<dbReference type="AlphaFoldDB" id="A0AAW4L409"/>
<evidence type="ECO:0000256" key="4">
    <source>
        <dbReference type="ARBA" id="ARBA00023004"/>
    </source>
</evidence>
<dbReference type="SFLD" id="SFLDG01067">
    <property type="entry name" value="SPASM/twitch_domain_containing"/>
    <property type="match status" value="1"/>
</dbReference>
<dbReference type="GO" id="GO:0046872">
    <property type="term" value="F:metal ion binding"/>
    <property type="evidence" value="ECO:0007669"/>
    <property type="project" value="UniProtKB-KW"/>
</dbReference>
<evidence type="ECO:0000256" key="5">
    <source>
        <dbReference type="ARBA" id="ARBA00023014"/>
    </source>
</evidence>
<evidence type="ECO:0000313" key="7">
    <source>
        <dbReference type="EMBL" id="MBT0664545.1"/>
    </source>
</evidence>
<dbReference type="InterPro" id="IPR058240">
    <property type="entry name" value="rSAM_sf"/>
</dbReference>
<evidence type="ECO:0000256" key="1">
    <source>
        <dbReference type="ARBA" id="ARBA00001966"/>
    </source>
</evidence>
<dbReference type="SUPFAM" id="SSF102114">
    <property type="entry name" value="Radical SAM enzymes"/>
    <property type="match status" value="1"/>
</dbReference>
<feature type="domain" description="Radical SAM core" evidence="6">
    <location>
        <begin position="5"/>
        <end position="234"/>
    </location>
</feature>